<dbReference type="InterPro" id="IPR000524">
    <property type="entry name" value="Tscrpt_reg_HTH_GntR"/>
</dbReference>
<keyword evidence="1" id="KW-0805">Transcription regulation</keyword>
<comment type="caution">
    <text evidence="5">The sequence shown here is derived from an EMBL/GenBank/DDBJ whole genome shotgun (WGS) entry which is preliminary data.</text>
</comment>
<dbReference type="SMART" id="SM00895">
    <property type="entry name" value="FCD"/>
    <property type="match status" value="1"/>
</dbReference>
<dbReference type="PROSITE" id="PS50949">
    <property type="entry name" value="HTH_GNTR"/>
    <property type="match status" value="1"/>
</dbReference>
<dbReference type="InterPro" id="IPR036390">
    <property type="entry name" value="WH_DNA-bd_sf"/>
</dbReference>
<keyword evidence="6" id="KW-1185">Reference proteome</keyword>
<proteinExistence type="predicted"/>
<dbReference type="Gene3D" id="1.10.10.10">
    <property type="entry name" value="Winged helix-like DNA-binding domain superfamily/Winged helix DNA-binding domain"/>
    <property type="match status" value="1"/>
</dbReference>
<dbReference type="CDD" id="cd07377">
    <property type="entry name" value="WHTH_GntR"/>
    <property type="match status" value="1"/>
</dbReference>
<name>A0ABW3UK99_9BACL</name>
<reference evidence="6" key="1">
    <citation type="journal article" date="2019" name="Int. J. Syst. Evol. Microbiol.">
        <title>The Global Catalogue of Microorganisms (GCM) 10K type strain sequencing project: providing services to taxonomists for standard genome sequencing and annotation.</title>
        <authorList>
            <consortium name="The Broad Institute Genomics Platform"/>
            <consortium name="The Broad Institute Genome Sequencing Center for Infectious Disease"/>
            <person name="Wu L."/>
            <person name="Ma J."/>
        </authorList>
    </citation>
    <scope>NUCLEOTIDE SEQUENCE [LARGE SCALE GENOMIC DNA]</scope>
    <source>
        <strain evidence="6">CCUG 53270</strain>
    </source>
</reference>
<accession>A0ABW3UK99</accession>
<gene>
    <name evidence="5" type="ORF">ACFQ4B_12745</name>
</gene>
<dbReference type="InterPro" id="IPR008920">
    <property type="entry name" value="TF_FadR/GntR_C"/>
</dbReference>
<evidence type="ECO:0000256" key="3">
    <source>
        <dbReference type="ARBA" id="ARBA00023163"/>
    </source>
</evidence>
<keyword evidence="3" id="KW-0804">Transcription</keyword>
<dbReference type="SUPFAM" id="SSF48008">
    <property type="entry name" value="GntR ligand-binding domain-like"/>
    <property type="match status" value="1"/>
</dbReference>
<evidence type="ECO:0000259" key="4">
    <source>
        <dbReference type="PROSITE" id="PS50949"/>
    </source>
</evidence>
<dbReference type="PANTHER" id="PTHR43537">
    <property type="entry name" value="TRANSCRIPTIONAL REGULATOR, GNTR FAMILY"/>
    <property type="match status" value="1"/>
</dbReference>
<evidence type="ECO:0000256" key="1">
    <source>
        <dbReference type="ARBA" id="ARBA00023015"/>
    </source>
</evidence>
<dbReference type="InterPro" id="IPR036388">
    <property type="entry name" value="WH-like_DNA-bd_sf"/>
</dbReference>
<sequence length="221" mass="25427">MAPSKFNLKPIDKPTTTKERAYNEIKHVILSGYITSEEIFTEVKLAELLNTSRTPVREALADLIKEGLIVSIPRKGMAVRKVTENEMEQIFLLRASIETKVIQKLAETITPEQLEELKAICKEQEEAMSNNDDIAFIKLDQTFHITLTRFVEYELIEQMLLNLHNLSQLIGLRAIKKINRMKEVLEEHLDIISAIERKDAEQSAEMMARHLNKTKESVILK</sequence>
<dbReference type="EMBL" id="JBHTLU010000014">
    <property type="protein sequence ID" value="MFD1220986.1"/>
    <property type="molecule type" value="Genomic_DNA"/>
</dbReference>
<dbReference type="Pfam" id="PF00392">
    <property type="entry name" value="GntR"/>
    <property type="match status" value="1"/>
</dbReference>
<keyword evidence="2" id="KW-0238">DNA-binding</keyword>
<dbReference type="PANTHER" id="PTHR43537:SF24">
    <property type="entry name" value="GLUCONATE OPERON TRANSCRIPTIONAL REPRESSOR"/>
    <property type="match status" value="1"/>
</dbReference>
<evidence type="ECO:0000256" key="2">
    <source>
        <dbReference type="ARBA" id="ARBA00023125"/>
    </source>
</evidence>
<dbReference type="Pfam" id="PF07729">
    <property type="entry name" value="FCD"/>
    <property type="match status" value="1"/>
</dbReference>
<dbReference type="SUPFAM" id="SSF46785">
    <property type="entry name" value="Winged helix' DNA-binding domain"/>
    <property type="match status" value="1"/>
</dbReference>
<protein>
    <submittedName>
        <fullName evidence="5">GntR family transcriptional regulator</fullName>
    </submittedName>
</protein>
<organism evidence="5 6">
    <name type="scientific">Paenibacillus vulneris</name>
    <dbReference type="NCBI Taxonomy" id="1133364"/>
    <lineage>
        <taxon>Bacteria</taxon>
        <taxon>Bacillati</taxon>
        <taxon>Bacillota</taxon>
        <taxon>Bacilli</taxon>
        <taxon>Bacillales</taxon>
        <taxon>Paenibacillaceae</taxon>
        <taxon>Paenibacillus</taxon>
    </lineage>
</organism>
<dbReference type="InterPro" id="IPR011711">
    <property type="entry name" value="GntR_C"/>
</dbReference>
<dbReference type="SMART" id="SM00345">
    <property type="entry name" value="HTH_GNTR"/>
    <property type="match status" value="1"/>
</dbReference>
<evidence type="ECO:0000313" key="6">
    <source>
        <dbReference type="Proteomes" id="UP001597180"/>
    </source>
</evidence>
<dbReference type="RefSeq" id="WP_079913747.1">
    <property type="nucleotide sequence ID" value="NZ_BAABJG010000029.1"/>
</dbReference>
<dbReference type="Proteomes" id="UP001597180">
    <property type="component" value="Unassembled WGS sequence"/>
</dbReference>
<evidence type="ECO:0000313" key="5">
    <source>
        <dbReference type="EMBL" id="MFD1220986.1"/>
    </source>
</evidence>
<dbReference type="PRINTS" id="PR00035">
    <property type="entry name" value="HTHGNTR"/>
</dbReference>
<dbReference type="Gene3D" id="1.20.120.530">
    <property type="entry name" value="GntR ligand-binding domain-like"/>
    <property type="match status" value="1"/>
</dbReference>
<feature type="domain" description="HTH gntR-type" evidence="4">
    <location>
        <begin position="15"/>
        <end position="82"/>
    </location>
</feature>